<protein>
    <submittedName>
        <fullName evidence="2">Baseplate J/gp47 family protein</fullName>
    </submittedName>
</protein>
<dbReference type="KEGG" id="carl:PXC00_04080"/>
<reference evidence="2 4" key="2">
    <citation type="submission" date="2024-06" db="EMBL/GenBank/DDBJ databases">
        <title>Caproicibacterium argilliputei sp. nov, a novel caproic acid producing anaerobic bacterium isolated from pit mud.</title>
        <authorList>
            <person name="Xia S."/>
        </authorList>
    </citation>
    <scope>NUCLEOTIDE SEQUENCE</scope>
    <source>
        <strain evidence="2 4">ZCY20-5</strain>
    </source>
</reference>
<dbReference type="InterPro" id="IPR052399">
    <property type="entry name" value="Phage_Baseplate_Assmbl_Protein"/>
</dbReference>
<dbReference type="InterPro" id="IPR006949">
    <property type="entry name" value="Barrel_Baseplate_J-like"/>
</dbReference>
<gene>
    <name evidence="2" type="ORF">PXC00_02820</name>
    <name evidence="3" type="ORF">PXC00_04080</name>
</gene>
<dbReference type="Proteomes" id="UP001300604">
    <property type="component" value="Chromosome"/>
</dbReference>
<dbReference type="KEGG" id="carl:PXC00_02820"/>
<name>A0AA97D929_9FIRM</name>
<dbReference type="RefSeq" id="WP_316935071.1">
    <property type="nucleotide sequence ID" value="NZ_CP135996.1"/>
</dbReference>
<dbReference type="PANTHER" id="PTHR37829:SF3">
    <property type="entry name" value="PROTEIN JAYE-RELATED"/>
    <property type="match status" value="1"/>
</dbReference>
<reference evidence="4" key="3">
    <citation type="submission" date="2024-06" db="EMBL/GenBank/DDBJ databases">
        <title>Caproicibacterium argilliputei sp. nov, a novel caproic acid producing anaerobic bacterium isolated from pit mud.</title>
        <authorList>
            <person name="Zeng C."/>
        </authorList>
    </citation>
    <scope>NUCLEOTIDE SEQUENCE [LARGE SCALE GENOMIC DNA]</scope>
    <source>
        <strain evidence="4">ZCY20-5</strain>
    </source>
</reference>
<feature type="domain" description="Baseplate protein J-like barrel" evidence="1">
    <location>
        <begin position="96"/>
        <end position="169"/>
    </location>
</feature>
<dbReference type="Pfam" id="PF04865">
    <property type="entry name" value="Baseplate_J"/>
    <property type="match status" value="1"/>
</dbReference>
<sequence length="390" mass="40977">MAALTEKGFQRPLYADLLTQQISRAKVLFGDNIETDEKTPLGKFIRLGVQDLAEAYEELENVYNSIFPNTARANSLNRVAATAGIFRNPATAAEQQVEFTGTPGYTIPAGFLVSGNGVEFHTEDSASLDDSGKASVTVYASETGKAGNVPVGAITEIVNPDADVESVQHVALILAGQEEETDPELRARYHAALLGSGSTTADAIRAAVLRVTGVRSCTVIENASEAADASGRPPGCFESIVFAPDSLDDAIAAAIFRAKPVGIRAYGATEVSIKDDSGYPQSICFTHVSNLVIYAKVSVLTDDNFPADGEAQLKAALSTAVGELGNGDDVILTRLYSPITGIPGVRDVALLQLSADGNTYQTTNLLCTPTQAAVLPEDNVTVEVKAYADG</sequence>
<organism evidence="2 4">
    <name type="scientific">Caproicibacterium argilliputei</name>
    <dbReference type="NCBI Taxonomy" id="3030016"/>
    <lineage>
        <taxon>Bacteria</taxon>
        <taxon>Bacillati</taxon>
        <taxon>Bacillota</taxon>
        <taxon>Clostridia</taxon>
        <taxon>Eubacteriales</taxon>
        <taxon>Oscillospiraceae</taxon>
        <taxon>Caproicibacterium</taxon>
    </lineage>
</organism>
<dbReference type="EMBL" id="CP135996">
    <property type="protein sequence ID" value="WOC32825.1"/>
    <property type="molecule type" value="Genomic_DNA"/>
</dbReference>
<dbReference type="AlphaFoldDB" id="A0AA97D929"/>
<evidence type="ECO:0000313" key="2">
    <source>
        <dbReference type="EMBL" id="WOC32825.1"/>
    </source>
</evidence>
<proteinExistence type="predicted"/>
<accession>A0AA97D929</accession>
<evidence type="ECO:0000313" key="4">
    <source>
        <dbReference type="Proteomes" id="UP001300604"/>
    </source>
</evidence>
<dbReference type="PANTHER" id="PTHR37829">
    <property type="entry name" value="PHAGE-LIKE ELEMENT PBSX PROTEIN XKDT"/>
    <property type="match status" value="1"/>
</dbReference>
<evidence type="ECO:0000259" key="1">
    <source>
        <dbReference type="Pfam" id="PF04865"/>
    </source>
</evidence>
<evidence type="ECO:0000313" key="3">
    <source>
        <dbReference type="EMBL" id="WOC33066.1"/>
    </source>
</evidence>
<keyword evidence="4" id="KW-1185">Reference proteome</keyword>
<dbReference type="EMBL" id="CP135996">
    <property type="protein sequence ID" value="WOC33066.1"/>
    <property type="molecule type" value="Genomic_DNA"/>
</dbReference>
<reference evidence="2" key="1">
    <citation type="submission" date="2023-09" db="EMBL/GenBank/DDBJ databases">
        <authorList>
            <person name="Zeng C."/>
        </authorList>
    </citation>
    <scope>NUCLEOTIDE SEQUENCE</scope>
    <source>
        <strain evidence="2 4">ZCY20-5</strain>
    </source>
</reference>